<organism evidence="1 2">
    <name type="scientific">Ajellomyces capsulatus (strain H88)</name>
    <name type="common">Darling's disease fungus</name>
    <name type="synonym">Histoplasma capsulatum</name>
    <dbReference type="NCBI Taxonomy" id="544711"/>
    <lineage>
        <taxon>Eukaryota</taxon>
        <taxon>Fungi</taxon>
        <taxon>Dikarya</taxon>
        <taxon>Ascomycota</taxon>
        <taxon>Pezizomycotina</taxon>
        <taxon>Eurotiomycetes</taxon>
        <taxon>Eurotiomycetidae</taxon>
        <taxon>Onygenales</taxon>
        <taxon>Ajellomycetaceae</taxon>
        <taxon>Histoplasma</taxon>
    </lineage>
</organism>
<dbReference type="EMBL" id="CP069102">
    <property type="protein sequence ID" value="QSS48706.1"/>
    <property type="molecule type" value="Genomic_DNA"/>
</dbReference>
<accession>A0A8A1L456</accession>
<dbReference type="Proteomes" id="UP000663419">
    <property type="component" value="Chromosome 1"/>
</dbReference>
<proteinExistence type="predicted"/>
<dbReference type="VEuPathDB" id="FungiDB:I7I53_08794"/>
<protein>
    <submittedName>
        <fullName evidence="1">Uncharacterized protein</fullName>
    </submittedName>
</protein>
<reference evidence="1" key="1">
    <citation type="submission" date="2021-01" db="EMBL/GenBank/DDBJ databases">
        <title>Chromosome-level genome assembly of a human fungal pathogen reveals clustering of transcriptionally co-regulated genes.</title>
        <authorList>
            <person name="Voorhies M."/>
            <person name="Cohen S."/>
            <person name="Shea T.P."/>
            <person name="Petrus S."/>
            <person name="Munoz J.F."/>
            <person name="Poplawski S."/>
            <person name="Goldman W.E."/>
            <person name="Michael T."/>
            <person name="Cuomo C.A."/>
            <person name="Sil A."/>
            <person name="Beyhan S."/>
        </authorList>
    </citation>
    <scope>NUCLEOTIDE SEQUENCE</scope>
    <source>
        <strain evidence="1">H88</strain>
    </source>
</reference>
<gene>
    <name evidence="1" type="ORF">I7I53_08794</name>
</gene>
<name>A0A8A1L456_AJEC8</name>
<evidence type="ECO:0000313" key="1">
    <source>
        <dbReference type="EMBL" id="QSS48706.1"/>
    </source>
</evidence>
<evidence type="ECO:0000313" key="2">
    <source>
        <dbReference type="Proteomes" id="UP000663419"/>
    </source>
</evidence>
<dbReference type="AlphaFoldDB" id="A0A8A1L456"/>
<sequence>MAAMEVPRSDCSQMVVVPGHSIPRRNPSLHYTVSRHTYMYMWYLSRFTKGEKDGSCSLCSTAPKILCWHEGFGLVGPSTTTIMALVVIELFWHNGLTDFDILWVDINGLLIMKMPYWNWPENTQIVSGALF</sequence>